<dbReference type="RefSeq" id="WP_377928733.1">
    <property type="nucleotide sequence ID" value="NZ_JBHUEM010000020.1"/>
</dbReference>
<organism evidence="1 2">
    <name type="scientific">Bacillus salitolerans</name>
    <dbReference type="NCBI Taxonomy" id="1437434"/>
    <lineage>
        <taxon>Bacteria</taxon>
        <taxon>Bacillati</taxon>
        <taxon>Bacillota</taxon>
        <taxon>Bacilli</taxon>
        <taxon>Bacillales</taxon>
        <taxon>Bacillaceae</taxon>
        <taxon>Bacillus</taxon>
    </lineage>
</organism>
<proteinExistence type="predicted"/>
<reference evidence="2" key="1">
    <citation type="journal article" date="2019" name="Int. J. Syst. Evol. Microbiol.">
        <title>The Global Catalogue of Microorganisms (GCM) 10K type strain sequencing project: providing services to taxonomists for standard genome sequencing and annotation.</title>
        <authorList>
            <consortium name="The Broad Institute Genomics Platform"/>
            <consortium name="The Broad Institute Genome Sequencing Center for Infectious Disease"/>
            <person name="Wu L."/>
            <person name="Ma J."/>
        </authorList>
    </citation>
    <scope>NUCLEOTIDE SEQUENCE [LARGE SCALE GENOMIC DNA]</scope>
    <source>
        <strain evidence="2">CCUG 49339</strain>
    </source>
</reference>
<accession>A0ABW4LTS3</accession>
<dbReference type="EMBL" id="JBHUEM010000020">
    <property type="protein sequence ID" value="MFD1737530.1"/>
    <property type="molecule type" value="Genomic_DNA"/>
</dbReference>
<evidence type="ECO:0008006" key="3">
    <source>
        <dbReference type="Google" id="ProtNLM"/>
    </source>
</evidence>
<evidence type="ECO:0000313" key="2">
    <source>
        <dbReference type="Proteomes" id="UP001597214"/>
    </source>
</evidence>
<protein>
    <recommendedName>
        <fullName evidence="3">Peptidase M10 metallopeptidase domain-containing protein</fullName>
    </recommendedName>
</protein>
<dbReference type="InterPro" id="IPR024079">
    <property type="entry name" value="MetalloPept_cat_dom_sf"/>
</dbReference>
<keyword evidence="2" id="KW-1185">Reference proteome</keyword>
<dbReference type="Proteomes" id="UP001597214">
    <property type="component" value="Unassembled WGS sequence"/>
</dbReference>
<dbReference type="Gene3D" id="3.40.390.10">
    <property type="entry name" value="Collagenase (Catalytic Domain)"/>
    <property type="match status" value="1"/>
</dbReference>
<gene>
    <name evidence="1" type="ORF">ACFSCX_13300</name>
</gene>
<name>A0ABW4LTS3_9BACI</name>
<comment type="caution">
    <text evidence="1">The sequence shown here is derived from an EMBL/GenBank/DDBJ whole genome shotgun (WGS) entry which is preliminary data.</text>
</comment>
<dbReference type="SUPFAM" id="SSF55486">
    <property type="entry name" value="Metalloproteases ('zincins'), catalytic domain"/>
    <property type="match status" value="1"/>
</dbReference>
<evidence type="ECO:0000313" key="1">
    <source>
        <dbReference type="EMBL" id="MFD1737530.1"/>
    </source>
</evidence>
<sequence>MSWTIRMNAPTFNSLDANLILAAVAHEFGHAVGLYDLYYSQNSGKLLYGKNTPGVSHASTPTYTDNLGAAQAAK</sequence>